<dbReference type="Gene3D" id="3.50.50.60">
    <property type="entry name" value="FAD/NAD(P)-binding domain"/>
    <property type="match status" value="2"/>
</dbReference>
<dbReference type="Pfam" id="PF13450">
    <property type="entry name" value="NAD_binding_8"/>
    <property type="match status" value="1"/>
</dbReference>
<comment type="caution">
    <text evidence="6">The sequence shown here is derived from an EMBL/GenBank/DDBJ whole genome shotgun (WGS) entry which is preliminary data.</text>
</comment>
<evidence type="ECO:0000256" key="5">
    <source>
        <dbReference type="SAM" id="MobiDB-lite"/>
    </source>
</evidence>
<evidence type="ECO:0000313" key="6">
    <source>
        <dbReference type="EMBL" id="KAF7523977.1"/>
    </source>
</evidence>
<sequence>MSGISDPTGLSKGDNGSSESLPGPEPLDPHPPVKVIIVGAGLAGIITAIILSRKVRNLSVSVFEKLEIVGGTWAANIYPGVRCDVPSHCYQTTFAPNPRWSEYYSSGAEIRTYYEELVEKYGLQSSIQLCHQVLKATWKSEDAQWEVEIKNLRTGEIILEHSNFFINAQGRLSEPQMPSIPGLLTEFKGKVMHTGAWDSAYNLNGKRVAIIGNGASGQQILPNLLPSVAHIDHYVRSRVWVTPTFLKNGIEARADNPGAYQYTEAEMANFENDPQAYFEYRQRIEATLHTKFQRNILRSKENEELRQACIETMSRRVNGSREWLERLIPDFAPGCKRLTPAPGYLEALQSPHVSYIQEKIVSITDKAIVTADGTEREVDVIIAATGFANGFVPYFPTIGRNGVDISQTWSEGGATGYPDTYFGVMAPDMPNYFFILQAQSNGGGGSTPLQCEISATYIAKVVRKLQLQSYRSITPSKEAVQEFNDFCEDYFRDKVVNDTCSSWLKSRGPQPRNLVWWPGSGHHRIQASFDPRWEDFTYEKTEEAKGNRYSYFGNGWTTREQSGGVEELASYLRPSNKVDMELLHEYWNE</sequence>
<dbReference type="SUPFAM" id="SSF51905">
    <property type="entry name" value="FAD/NAD(P)-binding domain"/>
    <property type="match status" value="2"/>
</dbReference>
<dbReference type="AlphaFoldDB" id="A0A9P5L019"/>
<evidence type="ECO:0000256" key="1">
    <source>
        <dbReference type="ARBA" id="ARBA00001974"/>
    </source>
</evidence>
<dbReference type="InterPro" id="IPR051209">
    <property type="entry name" value="FAD-bind_Monooxygenase_sf"/>
</dbReference>
<protein>
    <submittedName>
        <fullName evidence="6">Uncharacterized protein</fullName>
    </submittedName>
</protein>
<feature type="region of interest" description="Disordered" evidence="5">
    <location>
        <begin position="1"/>
        <end position="28"/>
    </location>
</feature>
<proteinExistence type="inferred from homology"/>
<dbReference type="Proteomes" id="UP000701341">
    <property type="component" value="Unassembled WGS sequence"/>
</dbReference>
<keyword evidence="4" id="KW-0274">FAD</keyword>
<comment type="cofactor">
    <cofactor evidence="1">
        <name>FAD</name>
        <dbReference type="ChEBI" id="CHEBI:57692"/>
    </cofactor>
</comment>
<evidence type="ECO:0000313" key="7">
    <source>
        <dbReference type="Proteomes" id="UP000701341"/>
    </source>
</evidence>
<reference evidence="6" key="1">
    <citation type="submission" date="2020-02" db="EMBL/GenBank/DDBJ databases">
        <authorList>
            <person name="Lichtner F.J."/>
        </authorList>
    </citation>
    <scope>NUCLEOTIDE SEQUENCE</scope>
    <source>
        <strain evidence="6">G10</strain>
    </source>
</reference>
<gene>
    <name evidence="6" type="ORF">PCG10_006282</name>
</gene>
<comment type="similarity">
    <text evidence="2">Belongs to the FAD-binding monooxygenase family.</text>
</comment>
<dbReference type="EMBL" id="JAAOZQ010000040">
    <property type="protein sequence ID" value="KAF7523977.1"/>
    <property type="molecule type" value="Genomic_DNA"/>
</dbReference>
<keyword evidence="3" id="KW-0285">Flavoprotein</keyword>
<dbReference type="PANTHER" id="PTHR42877">
    <property type="entry name" value="L-ORNITHINE N(5)-MONOOXYGENASE-RELATED"/>
    <property type="match status" value="1"/>
</dbReference>
<dbReference type="InterPro" id="IPR036188">
    <property type="entry name" value="FAD/NAD-bd_sf"/>
</dbReference>
<dbReference type="PANTHER" id="PTHR42877:SF6">
    <property type="entry name" value="MONOOXYGENASE, PUTATIVE (AFU_ORTHOLOGUE AFUA_3G15050)-RELATED"/>
    <property type="match status" value="1"/>
</dbReference>
<evidence type="ECO:0000256" key="4">
    <source>
        <dbReference type="ARBA" id="ARBA00022827"/>
    </source>
</evidence>
<accession>A0A9P5L019</accession>
<evidence type="ECO:0000256" key="2">
    <source>
        <dbReference type="ARBA" id="ARBA00010139"/>
    </source>
</evidence>
<name>A0A9P5L019_PENCR</name>
<dbReference type="OrthoDB" id="74360at2759"/>
<keyword evidence="7" id="KW-1185">Reference proteome</keyword>
<evidence type="ECO:0000256" key="3">
    <source>
        <dbReference type="ARBA" id="ARBA00022630"/>
    </source>
</evidence>
<organism evidence="6 7">
    <name type="scientific">Penicillium crustosum</name>
    <name type="common">Blue mold fungus</name>
    <dbReference type="NCBI Taxonomy" id="36656"/>
    <lineage>
        <taxon>Eukaryota</taxon>
        <taxon>Fungi</taxon>
        <taxon>Dikarya</taxon>
        <taxon>Ascomycota</taxon>
        <taxon>Pezizomycotina</taxon>
        <taxon>Eurotiomycetes</taxon>
        <taxon>Eurotiomycetidae</taxon>
        <taxon>Eurotiales</taxon>
        <taxon>Aspergillaceae</taxon>
        <taxon>Penicillium</taxon>
    </lineage>
</organism>